<feature type="region of interest" description="Disordered" evidence="1">
    <location>
        <begin position="1"/>
        <end position="20"/>
    </location>
</feature>
<evidence type="ECO:0000313" key="4">
    <source>
        <dbReference type="Proteomes" id="UP000480548"/>
    </source>
</evidence>
<evidence type="ECO:0008006" key="5">
    <source>
        <dbReference type="Google" id="ProtNLM"/>
    </source>
</evidence>
<evidence type="ECO:0000256" key="2">
    <source>
        <dbReference type="SAM" id="Phobius"/>
    </source>
</evidence>
<reference evidence="3 4" key="1">
    <citation type="submission" date="2019-06" db="EMBL/GenBank/DDBJ databases">
        <authorList>
            <person name="Palmer J.M."/>
        </authorList>
    </citation>
    <scope>NUCLEOTIDE SEQUENCE [LARGE SCALE GENOMIC DNA]</scope>
    <source>
        <strain evidence="3 4">TWF703</strain>
    </source>
</reference>
<dbReference type="Proteomes" id="UP000480548">
    <property type="component" value="Unassembled WGS sequence"/>
</dbReference>
<dbReference type="Pfam" id="PF03596">
    <property type="entry name" value="Cad"/>
    <property type="match status" value="1"/>
</dbReference>
<evidence type="ECO:0000313" key="3">
    <source>
        <dbReference type="EMBL" id="KAF3132497.1"/>
    </source>
</evidence>
<name>A0A7C8JQS0_ORBOL</name>
<comment type="caution">
    <text evidence="3">The sequence shown here is derived from an EMBL/GenBank/DDBJ whole genome shotgun (WGS) entry which is preliminary data.</text>
</comment>
<keyword evidence="2" id="KW-0812">Transmembrane</keyword>
<keyword evidence="2" id="KW-1133">Transmembrane helix</keyword>
<feature type="transmembrane region" description="Helical" evidence="2">
    <location>
        <begin position="21"/>
        <end position="43"/>
    </location>
</feature>
<protein>
    <recommendedName>
        <fullName evidence="5">Cadmium resistance transporter</fullName>
    </recommendedName>
</protein>
<sequence>MIATRNMQRRPRTIRESRSRGTRVQCGTFAITNIDDLFVLATFFTESSVNKNLTPLKIAIGQYVGFSVIIVISMIGFAVAQAIPSEPIGFLGLLPILLGVWKLLGLIFTSNLEEEEEQTENVKTAGMKCILKVASITVMNGGDNIGTYVPLFSQAEGAEIAVYVVTYYILLGIWCLIAFLIIKQRHILLVAQKYAGVVVPLLYVGLGIFIVIKSHCYPWSIQNINEGFLGNPGKAILATMTAFLLSSCITTMLWIRLRKRSTGRRTMEDTDTELQSIDPISEAVNPKSGTYGSGAGVTGTAEENAGGSYRDVVPAVESISKSRDI</sequence>
<feature type="transmembrane region" description="Helical" evidence="2">
    <location>
        <begin position="235"/>
        <end position="255"/>
    </location>
</feature>
<feature type="transmembrane region" description="Helical" evidence="2">
    <location>
        <begin position="63"/>
        <end position="83"/>
    </location>
</feature>
<feature type="transmembrane region" description="Helical" evidence="2">
    <location>
        <begin position="194"/>
        <end position="215"/>
    </location>
</feature>
<organism evidence="3 4">
    <name type="scientific">Orbilia oligospora</name>
    <name type="common">Nematode-trapping fungus</name>
    <name type="synonym">Arthrobotrys oligospora</name>
    <dbReference type="NCBI Taxonomy" id="2813651"/>
    <lineage>
        <taxon>Eukaryota</taxon>
        <taxon>Fungi</taxon>
        <taxon>Dikarya</taxon>
        <taxon>Ascomycota</taxon>
        <taxon>Pezizomycotina</taxon>
        <taxon>Orbiliomycetes</taxon>
        <taxon>Orbiliales</taxon>
        <taxon>Orbiliaceae</taxon>
        <taxon>Orbilia</taxon>
    </lineage>
</organism>
<dbReference type="InterPro" id="IPR004676">
    <property type="entry name" value="Cd-R_transporter"/>
</dbReference>
<dbReference type="AlphaFoldDB" id="A0A7C8JQS0"/>
<proteinExistence type="predicted"/>
<feature type="transmembrane region" description="Helical" evidence="2">
    <location>
        <begin position="160"/>
        <end position="182"/>
    </location>
</feature>
<dbReference type="EMBL" id="WIQZ01000044">
    <property type="protein sequence ID" value="KAF3132497.1"/>
    <property type="molecule type" value="Genomic_DNA"/>
</dbReference>
<gene>
    <name evidence="3" type="ORF">TWF703_007293</name>
</gene>
<evidence type="ECO:0000256" key="1">
    <source>
        <dbReference type="SAM" id="MobiDB-lite"/>
    </source>
</evidence>
<accession>A0A7C8JQS0</accession>
<feature type="transmembrane region" description="Helical" evidence="2">
    <location>
        <begin position="90"/>
        <end position="108"/>
    </location>
</feature>
<keyword evidence="2" id="KW-0472">Membrane</keyword>